<gene>
    <name evidence="2" type="ORF">BS639_06070</name>
    <name evidence="1" type="ORF">ITX54_10250</name>
</gene>
<evidence type="ECO:0008006" key="5">
    <source>
        <dbReference type="Google" id="ProtNLM"/>
    </source>
</evidence>
<dbReference type="Proteomes" id="UP000705283">
    <property type="component" value="Unassembled WGS sequence"/>
</dbReference>
<reference evidence="2" key="1">
    <citation type="submission" date="2016-12" db="EMBL/GenBank/DDBJ databases">
        <authorList>
            <person name="Le Fleche-Mateos A."/>
        </authorList>
    </citation>
    <scope>NUCLEOTIDE SEQUENCE</scope>
    <source>
        <strain evidence="2">213</strain>
    </source>
</reference>
<evidence type="ECO:0000313" key="1">
    <source>
        <dbReference type="EMBL" id="MBF6637030.1"/>
    </source>
</evidence>
<accession>A0AA40X1U5</accession>
<dbReference type="EMBL" id="JADMKS010000004">
    <property type="protein sequence ID" value="MBF6637030.1"/>
    <property type="molecule type" value="Genomic_DNA"/>
</dbReference>
<evidence type="ECO:0000313" key="3">
    <source>
        <dbReference type="Proteomes" id="UP000192722"/>
    </source>
</evidence>
<evidence type="ECO:0000313" key="2">
    <source>
        <dbReference type="EMBL" id="ORJ22202.1"/>
    </source>
</evidence>
<sequence length="174" mass="19154">MTHEIAALRVAASNILHTVESANGIPSLEQVAQEVIGFVANGHLRALIDKSEKLSVMNAALTAERDRWAEVCKRAEAAEAELALLKSTPTPVAWTDEEELVEMRSGTCGTMFNGDHIDRSHGQWFPLYLHTQAKPVVILPQRHSHDEIHSDRKCFDCDEIIAAVMASGCVVKDN</sequence>
<evidence type="ECO:0000313" key="4">
    <source>
        <dbReference type="Proteomes" id="UP000705283"/>
    </source>
</evidence>
<name>A0AA40X1U5_9GAMM</name>
<proteinExistence type="predicted"/>
<dbReference type="Proteomes" id="UP000192722">
    <property type="component" value="Unassembled WGS sequence"/>
</dbReference>
<organism evidence="1 4">
    <name type="scientific">Rouxiella silvae</name>
    <dbReference type="NCBI Taxonomy" id="1646373"/>
    <lineage>
        <taxon>Bacteria</taxon>
        <taxon>Pseudomonadati</taxon>
        <taxon>Pseudomonadota</taxon>
        <taxon>Gammaproteobacteria</taxon>
        <taxon>Enterobacterales</taxon>
        <taxon>Yersiniaceae</taxon>
        <taxon>Rouxiella</taxon>
    </lineage>
</organism>
<reference evidence="1" key="4">
    <citation type="submission" date="2022-09" db="EMBL/GenBank/DDBJ databases">
        <title>Rouxiella aceris sp. nov., isolated from tree sap and emended description of the genus Rhouxiella.</title>
        <authorList>
            <person name="Kim I.S."/>
        </authorList>
    </citation>
    <scope>NUCLEOTIDE SEQUENCE</scope>
    <source>
        <strain evidence="1">SAP-2</strain>
    </source>
</reference>
<reference evidence="1" key="3">
    <citation type="submission" date="2020-11" db="EMBL/GenBank/DDBJ databases">
        <authorList>
            <person name="Lee S.D."/>
        </authorList>
    </citation>
    <scope>NUCLEOTIDE SEQUENCE</scope>
    <source>
        <strain evidence="1">SAP-2</strain>
    </source>
</reference>
<protein>
    <recommendedName>
        <fullName evidence="5">Ead/Ea22-like family protein</fullName>
    </recommendedName>
</protein>
<dbReference type="AlphaFoldDB" id="A0AA40X1U5"/>
<dbReference type="EMBL" id="MRWD01000010">
    <property type="protein sequence ID" value="ORJ22202.1"/>
    <property type="molecule type" value="Genomic_DNA"/>
</dbReference>
<dbReference type="RefSeq" id="WP_084982535.1">
    <property type="nucleotide sequence ID" value="NZ_CBCSCF010000003.1"/>
</dbReference>
<keyword evidence="3" id="KW-1185">Reference proteome</keyword>
<reference evidence="2 3" key="2">
    <citation type="journal article" date="2017" name="Int. J. Syst. Evol. Microbiol.">
        <title>Rouxiella badensis sp. nov. and Rouxiella silvae sp. nov. isolated from peat bog soil in Germany and emendation of the genus description.</title>
        <authorList>
            <person name="Le Fleche-Mateos A."/>
            <person name="Kugler J.H."/>
            <person name="Hansen S.H."/>
            <person name="Syldatk C."/>
            <person name="Hausmann R."/>
            <person name="Lomprez F."/>
            <person name="Vandenbogaert M."/>
            <person name="Manuguerra J.C."/>
            <person name="Grimont P.A."/>
        </authorList>
    </citation>
    <scope>NUCLEOTIDE SEQUENCE [LARGE SCALE GENOMIC DNA]</scope>
    <source>
        <strain evidence="2 3">213</strain>
    </source>
</reference>
<comment type="caution">
    <text evidence="1">The sequence shown here is derived from an EMBL/GenBank/DDBJ whole genome shotgun (WGS) entry which is preliminary data.</text>
</comment>